<dbReference type="Pfam" id="PF15985">
    <property type="entry name" value="KH_6"/>
    <property type="match status" value="1"/>
</dbReference>
<dbReference type="SUPFAM" id="SSF110324">
    <property type="entry name" value="Ribosomal L27 protein-like"/>
    <property type="match status" value="1"/>
</dbReference>
<dbReference type="CDD" id="cd22525">
    <property type="entry name" value="KH-I_Rrp4_eukar"/>
    <property type="match status" value="1"/>
</dbReference>
<dbReference type="Pfam" id="PF09814">
    <property type="entry name" value="HECT_2"/>
    <property type="match status" value="1"/>
</dbReference>
<dbReference type="Gene3D" id="2.40.50.140">
    <property type="entry name" value="Nucleic acid-binding proteins"/>
    <property type="match status" value="1"/>
</dbReference>
<protein>
    <recommendedName>
        <fullName evidence="11">Ribosomal RNA-processing protein 4</fullName>
    </recommendedName>
</protein>
<feature type="region of interest" description="Disordered" evidence="5">
    <location>
        <begin position="776"/>
        <end position="807"/>
    </location>
</feature>
<proteinExistence type="inferred from homology"/>
<evidence type="ECO:0000259" key="8">
    <source>
        <dbReference type="Pfam" id="PF21266"/>
    </source>
</evidence>
<dbReference type="InterPro" id="IPR048565">
    <property type="entry name" value="S1_RRP4"/>
</dbReference>
<dbReference type="InterPro" id="IPR036612">
    <property type="entry name" value="KH_dom_type_1_sf"/>
</dbReference>
<dbReference type="SUPFAM" id="SSF54791">
    <property type="entry name" value="Eukaryotic type KH-domain (KH-domain type I)"/>
    <property type="match status" value="1"/>
</dbReference>
<organism evidence="9 10">
    <name type="scientific">Mycena chlorophos</name>
    <name type="common">Agaric fungus</name>
    <name type="synonym">Agaricus chlorophos</name>
    <dbReference type="NCBI Taxonomy" id="658473"/>
    <lineage>
        <taxon>Eukaryota</taxon>
        <taxon>Fungi</taxon>
        <taxon>Dikarya</taxon>
        <taxon>Basidiomycota</taxon>
        <taxon>Agaricomycotina</taxon>
        <taxon>Agaricomycetes</taxon>
        <taxon>Agaricomycetidae</taxon>
        <taxon>Agaricales</taxon>
        <taxon>Marasmiineae</taxon>
        <taxon>Mycenaceae</taxon>
        <taxon>Mycena</taxon>
    </lineage>
</organism>
<dbReference type="Gene3D" id="2.40.50.100">
    <property type="match status" value="1"/>
</dbReference>
<evidence type="ECO:0000313" key="9">
    <source>
        <dbReference type="EMBL" id="GAT56441.1"/>
    </source>
</evidence>
<dbReference type="Pfam" id="PF21266">
    <property type="entry name" value="S1_RRP4"/>
    <property type="match status" value="1"/>
</dbReference>
<evidence type="ECO:0000256" key="2">
    <source>
        <dbReference type="ARBA" id="ARBA00009155"/>
    </source>
</evidence>
<comment type="subcellular location">
    <subcellularLocation>
        <location evidence="1">Nucleus</location>
    </subcellularLocation>
</comment>
<feature type="region of interest" description="Disordered" evidence="5">
    <location>
        <begin position="553"/>
        <end position="594"/>
    </location>
</feature>
<name>A0ABQ0M2M6_MYCCL</name>
<dbReference type="EMBL" id="DF849285">
    <property type="protein sequence ID" value="GAT56441.1"/>
    <property type="molecule type" value="Genomic_DNA"/>
</dbReference>
<dbReference type="InterPro" id="IPR019193">
    <property type="entry name" value="UBQ-conj_enz_E2-bd_prot"/>
</dbReference>
<reference evidence="9" key="1">
    <citation type="submission" date="2014-09" db="EMBL/GenBank/DDBJ databases">
        <title>Genome sequence of the luminous mushroom Mycena chlorophos for searching fungal bioluminescence genes.</title>
        <authorList>
            <person name="Tanaka Y."/>
            <person name="Kasuga D."/>
            <person name="Oba Y."/>
            <person name="Hase S."/>
            <person name="Sato K."/>
            <person name="Oba Y."/>
            <person name="Sakakibara Y."/>
        </authorList>
    </citation>
    <scope>NUCLEOTIDE SEQUENCE</scope>
</reference>
<keyword evidence="10" id="KW-1185">Reference proteome</keyword>
<evidence type="ECO:0000256" key="4">
    <source>
        <dbReference type="ARBA" id="ARBA00022884"/>
    </source>
</evidence>
<evidence type="ECO:0000256" key="1">
    <source>
        <dbReference type="ARBA" id="ARBA00004123"/>
    </source>
</evidence>
<feature type="compositionally biased region" description="Basic and acidic residues" evidence="5">
    <location>
        <begin position="573"/>
        <end position="584"/>
    </location>
</feature>
<accession>A0ABQ0M2M6</accession>
<dbReference type="Pfam" id="PF14382">
    <property type="entry name" value="ECR1_N"/>
    <property type="match status" value="1"/>
</dbReference>
<keyword evidence="3" id="KW-0271">Exosome</keyword>
<dbReference type="Proteomes" id="UP000815677">
    <property type="component" value="Unassembled WGS sequence"/>
</dbReference>
<evidence type="ECO:0000313" key="10">
    <source>
        <dbReference type="Proteomes" id="UP000815677"/>
    </source>
</evidence>
<keyword evidence="4" id="KW-0694">RNA-binding</keyword>
<feature type="domain" description="K Homology" evidence="7">
    <location>
        <begin position="179"/>
        <end position="220"/>
    </location>
</feature>
<dbReference type="InterPro" id="IPR004088">
    <property type="entry name" value="KH_dom_type_1"/>
</dbReference>
<dbReference type="InterPro" id="IPR012340">
    <property type="entry name" value="NA-bd_OB-fold"/>
</dbReference>
<dbReference type="PANTHER" id="PTHR31531:SF2">
    <property type="entry name" value="E3 UBIQUITIN-PROTEIN LIGASE E3D"/>
    <property type="match status" value="1"/>
</dbReference>
<evidence type="ECO:0000259" key="6">
    <source>
        <dbReference type="Pfam" id="PF14382"/>
    </source>
</evidence>
<feature type="domain" description="RRP4 S1" evidence="8">
    <location>
        <begin position="85"/>
        <end position="156"/>
    </location>
</feature>
<dbReference type="InterPro" id="IPR025721">
    <property type="entry name" value="Exosome_cplx_N_dom"/>
</dbReference>
<feature type="compositionally biased region" description="Pro residues" evidence="5">
    <location>
        <begin position="776"/>
        <end position="786"/>
    </location>
</feature>
<sequence length="1891" mass="210537">MFSFAPFRPTNFAAAALPDDDDEMDLDGDDVAVNSITLPGETITSSHAYMRGHGTYVDEEQVIASVAGTIERVNKLVTVRAISTKYNPEVGDLVVGRITEVQPRRWKVDANSRQDAVLMLSSVNLPGGVQRRKLESDELQMRTFFEEGDLLVAEVQAFFADGAMSLHTRSLKYGKLRNGQLVMVPPMLVRRLKSHFTTLPCGVDLILGLNGYIWVSKHVKQNEQEGEEGFDAETIYSNRNDPIDDSTRSAISRVANIIRVLAAHFVPLTDTLLLEAYEWTVENDTDAKSLLVEDTATAATETSATATQQALDPLLTSSVPAPFPRDLLEAHEEAEAGPSRVAEAPTLVQQELLPSINYVEKTCLMTLNNLLSGSTRWTPIVPERRHSMPSSATSSAGPQVEFQSSSALHTLVSNLRAQDPPDTEMVEIQGGDTALLHELRNRVEQMAPSLEPDDALLAESIVSLLTHFNRLSGLSTRNTTLDDGLLLPPGDLFNTLKRQLSDLQVERQSSQHEPLPPNTPPVVAVEKALLWSKIDEELDDVLALCKERAERMEHQPPQYEYDDAEFPPQYDTHSLRESLDEPKRKGSMRSPTVASTNEKMRLDLEAVTMAIDRLYLAAPQLHNQRVELKSSKLAQMEKARRDGASAVGRGKQKDANVRDARDLEKMLELIGKASERTLKDQSVILEGGMKSRLERARQRDVAKRDAFVEHLAGYSDAGRFHQQDAVLSPPRTKNPEAMLTLPEFIREPIPESLRTQDPNAMLTLPEFVKEMPPPHLLDRSPPPTPPAMTNGRSKPRRTRSMSASSLAWLRSSSSRSALKSEMNSSASIEPVVEDVKFSVTYVAEHHENLQHILVFLTVHGATPGVDIEAEVLPNGGDADSGGDYLVIKSGPHRSLPLVLPGRTTHGKQQVRVQGSHFEIKISTVPTTSSSESTPLLDATQLTTSTPSSFICASCSLPLVHSSTTVRTYQDLPSEHWEELVDAWMCHSDQKLNERVMKQGRAGFWPESGQALVGGSYILFEEQAMVRHHLSPEATAKRGEDWRLVRCICGAVVGRCQEHETAGELKNVYRMLKYAIRPVSSSTEPSKLPLSAFIVEDMVEYVEAHASYRFIILDEEEERARILIWLFKPNMRLAYSTQTQYALPRSASIRTAKVLFKLLGPSEATTDLQSILNTYPGFPQAEYLFYPMDICRQLAAVLKESNTSYPETMRVMTGLEVEAEQIGRLECQDDVMELARRPPHPHSSLTTAELSVAIRRPLAIAVPGRTLDNAYTRVGNAAEKQANKLAHAFGMGPLAVHGHIEKFMGVVSEREAKLEEINKKPPEKLQRYCNRLLEYAFPTKSAVTQIDCFKLIVSLITRYAGFRAIFLRCPRLERVNPTSDELVRLWGRSDAFGTLQDFTFDLGFAAECLAEQTVSAIVEGSLVKSPLWRLDVDQLGLNVIEQLIVSSGCEGTSKYSTSLSIRYLGGIVACLSFWLQDGPVFDTTVAKLLAAADRLLKDLGIDSDATIIEEASPLDSDVEGIDLLCEAIVAGVLWRASHRATNRLVSSEHDWVHGFTNFVTLLRHPRAENTLPFAWERVTNEELNRLQPVSYSLREFKIFKLESLESSIDRSPTAAADDPVQRTSILCYDVVRQTPSLQRLYKDQDYIQQLAMKAVELKNDTSTLLGDTNVLPKTIQVTLHQQVIYCDDSASMKREGRWAAQAELVAGIARITTRILPDGDGVALRLINQDVDDSDKLSLKQLNAIMDKVSWAPRGETPIGTFLRRKILEPMVYRKIEAQPPTLRRPLLVSIITDGMASQENFGTLVEMIKECGTKLVNAGFPRESVKFVIGRVGAARGAKTFLEFIAQNDEIRNEIFVITEPVDDKLRSFQGNERDLDRWLIETLSTPIMRP</sequence>
<evidence type="ECO:0000256" key="3">
    <source>
        <dbReference type="ARBA" id="ARBA00022835"/>
    </source>
</evidence>
<comment type="similarity">
    <text evidence="2">Belongs to the RRP4 family.</text>
</comment>
<feature type="domain" description="Exosome complex component N-terminal" evidence="6">
    <location>
        <begin position="36"/>
        <end position="73"/>
    </location>
</feature>
<dbReference type="PANTHER" id="PTHR31531">
    <property type="entry name" value="E3 UBIQUITIN-PROTEIN LIGASE E3D FAMILY MEMBER"/>
    <property type="match status" value="1"/>
</dbReference>
<evidence type="ECO:0008006" key="11">
    <source>
        <dbReference type="Google" id="ProtNLM"/>
    </source>
</evidence>
<evidence type="ECO:0000259" key="7">
    <source>
        <dbReference type="Pfam" id="PF15985"/>
    </source>
</evidence>
<evidence type="ECO:0000256" key="5">
    <source>
        <dbReference type="SAM" id="MobiDB-lite"/>
    </source>
</evidence>
<dbReference type="SUPFAM" id="SSF50249">
    <property type="entry name" value="Nucleic acid-binding proteins"/>
    <property type="match status" value="1"/>
</dbReference>
<gene>
    <name evidence="9" type="ORF">MCHLO_13093</name>
</gene>
<dbReference type="CDD" id="cd05789">
    <property type="entry name" value="S1_Rrp4"/>
    <property type="match status" value="1"/>
</dbReference>